<keyword evidence="9" id="KW-0234">DNA repair</keyword>
<evidence type="ECO:0000256" key="11">
    <source>
        <dbReference type="ARBA" id="ARBA00036904"/>
    </source>
</evidence>
<dbReference type="InterPro" id="IPR003561">
    <property type="entry name" value="Mutator_MutT"/>
</dbReference>
<keyword evidence="3" id="KW-0515">Mutator protein</keyword>
<dbReference type="GO" id="GO:0008413">
    <property type="term" value="F:8-oxo-7,8-dihydroguanosine triphosphate pyrophosphatase activity"/>
    <property type="evidence" value="ECO:0007669"/>
    <property type="project" value="InterPro"/>
</dbReference>
<keyword evidence="21" id="KW-1185">Reference proteome</keyword>
<dbReference type="PROSITE" id="PS51462">
    <property type="entry name" value="NUDIX"/>
    <property type="match status" value="1"/>
</dbReference>
<evidence type="ECO:0000256" key="5">
    <source>
        <dbReference type="ARBA" id="ARBA00022723"/>
    </source>
</evidence>
<evidence type="ECO:0000256" key="8">
    <source>
        <dbReference type="ARBA" id="ARBA00022842"/>
    </source>
</evidence>
<dbReference type="GO" id="GO:0006281">
    <property type="term" value="P:DNA repair"/>
    <property type="evidence" value="ECO:0007669"/>
    <property type="project" value="UniProtKB-KW"/>
</dbReference>
<keyword evidence="4" id="KW-0235">DNA replication</keyword>
<evidence type="ECO:0000256" key="13">
    <source>
        <dbReference type="ARBA" id="ARBA00040794"/>
    </source>
</evidence>
<dbReference type="PRINTS" id="PR00502">
    <property type="entry name" value="NUDIXFAMILY"/>
</dbReference>
<evidence type="ECO:0000256" key="2">
    <source>
        <dbReference type="ARBA" id="ARBA00005582"/>
    </source>
</evidence>
<dbReference type="CDD" id="cd00564">
    <property type="entry name" value="TMP_TenI"/>
    <property type="match status" value="1"/>
</dbReference>
<proteinExistence type="inferred from homology"/>
<evidence type="ECO:0000256" key="9">
    <source>
        <dbReference type="ARBA" id="ARBA00023204"/>
    </source>
</evidence>
<evidence type="ECO:0000256" key="10">
    <source>
        <dbReference type="ARBA" id="ARBA00035861"/>
    </source>
</evidence>
<dbReference type="SUPFAM" id="SSF51391">
    <property type="entry name" value="Thiamin phosphate synthase"/>
    <property type="match status" value="1"/>
</dbReference>
<feature type="binding site" evidence="18">
    <location>
        <position position="55"/>
    </location>
    <ligand>
        <name>Mg(2+)</name>
        <dbReference type="ChEBI" id="CHEBI:18420"/>
    </ligand>
</feature>
<dbReference type="PROSITE" id="PS00893">
    <property type="entry name" value="NUDIX_BOX"/>
    <property type="match status" value="1"/>
</dbReference>
<dbReference type="Proteomes" id="UP000030428">
    <property type="component" value="Unassembled WGS sequence"/>
</dbReference>
<dbReference type="InterPro" id="IPR013785">
    <property type="entry name" value="Aldolase_TIM"/>
</dbReference>
<evidence type="ECO:0000256" key="15">
    <source>
        <dbReference type="ARBA" id="ARBA00041979"/>
    </source>
</evidence>
<dbReference type="GO" id="GO:0046872">
    <property type="term" value="F:metal ion binding"/>
    <property type="evidence" value="ECO:0007669"/>
    <property type="project" value="UniProtKB-KW"/>
</dbReference>
<dbReference type="Pfam" id="PF14815">
    <property type="entry name" value="NUDIX_4"/>
    <property type="match status" value="1"/>
</dbReference>
<keyword evidence="5 18" id="KW-0479">Metal-binding</keyword>
<evidence type="ECO:0000256" key="1">
    <source>
        <dbReference type="ARBA" id="ARBA00001946"/>
    </source>
</evidence>
<comment type="catalytic activity">
    <reaction evidence="10">
        <text>8-oxo-dGTP + H2O = 8-oxo-dGMP + diphosphate + H(+)</text>
        <dbReference type="Rhea" id="RHEA:31575"/>
        <dbReference type="ChEBI" id="CHEBI:15377"/>
        <dbReference type="ChEBI" id="CHEBI:15378"/>
        <dbReference type="ChEBI" id="CHEBI:33019"/>
        <dbReference type="ChEBI" id="CHEBI:63224"/>
        <dbReference type="ChEBI" id="CHEBI:77896"/>
        <dbReference type="EC" id="3.6.1.55"/>
    </reaction>
</comment>
<dbReference type="PANTHER" id="PTHR47707:SF1">
    <property type="entry name" value="NUDIX HYDROLASE FAMILY PROTEIN"/>
    <property type="match status" value="1"/>
</dbReference>
<dbReference type="GO" id="GO:0044716">
    <property type="term" value="F:8-oxo-GDP phosphatase activity"/>
    <property type="evidence" value="ECO:0007669"/>
    <property type="project" value="TreeGrafter"/>
</dbReference>
<accession>A0A0A6PAA4</accession>
<dbReference type="EC" id="3.6.1.55" evidence="12"/>
<dbReference type="NCBIfam" id="NF006530">
    <property type="entry name" value="PRK08999.1"/>
    <property type="match status" value="1"/>
</dbReference>
<evidence type="ECO:0000256" key="7">
    <source>
        <dbReference type="ARBA" id="ARBA00022801"/>
    </source>
</evidence>
<feature type="binding site" evidence="17">
    <location>
        <position position="26"/>
    </location>
    <ligand>
        <name>8-oxo-dGTP</name>
        <dbReference type="ChEBI" id="CHEBI:77896"/>
    </ligand>
</feature>
<feature type="binding site" evidence="18">
    <location>
        <position position="35"/>
    </location>
    <ligand>
        <name>Mg(2+)</name>
        <dbReference type="ChEBI" id="CHEBI:18420"/>
    </ligand>
</feature>
<evidence type="ECO:0000256" key="12">
    <source>
        <dbReference type="ARBA" id="ARBA00038905"/>
    </source>
</evidence>
<dbReference type="InterPro" id="IPR022998">
    <property type="entry name" value="ThiamineP_synth_TenI"/>
</dbReference>
<dbReference type="GO" id="GO:0035539">
    <property type="term" value="F:8-oxo-7,8-dihydrodeoxyguanosine triphosphate pyrophosphatase activity"/>
    <property type="evidence" value="ECO:0007669"/>
    <property type="project" value="UniProtKB-EC"/>
</dbReference>
<dbReference type="InterPro" id="IPR029119">
    <property type="entry name" value="MutY_C"/>
</dbReference>
<dbReference type="GO" id="GO:0006260">
    <property type="term" value="P:DNA replication"/>
    <property type="evidence" value="ECO:0007669"/>
    <property type="project" value="UniProtKB-KW"/>
</dbReference>
<name>A0A0A6PAA4_9GAMM</name>
<comment type="caution">
    <text evidence="20">The sequence shown here is derived from an EMBL/GenBank/DDBJ whole genome shotgun (WGS) entry which is preliminary data.</text>
</comment>
<evidence type="ECO:0000256" key="14">
    <source>
        <dbReference type="ARBA" id="ARBA00041592"/>
    </source>
</evidence>
<comment type="catalytic activity">
    <reaction evidence="11">
        <text>8-oxo-GTP + H2O = 8-oxo-GMP + diphosphate + H(+)</text>
        <dbReference type="Rhea" id="RHEA:67616"/>
        <dbReference type="ChEBI" id="CHEBI:15377"/>
        <dbReference type="ChEBI" id="CHEBI:15378"/>
        <dbReference type="ChEBI" id="CHEBI:33019"/>
        <dbReference type="ChEBI" id="CHEBI:143553"/>
        <dbReference type="ChEBI" id="CHEBI:145694"/>
    </reaction>
</comment>
<keyword evidence="6" id="KW-0227">DNA damage</keyword>
<dbReference type="Pfam" id="PF02581">
    <property type="entry name" value="TMP-TENI"/>
    <property type="match status" value="1"/>
</dbReference>
<gene>
    <name evidence="20" type="ORF">PN36_09420</name>
</gene>
<evidence type="ECO:0000259" key="19">
    <source>
        <dbReference type="PROSITE" id="PS51462"/>
    </source>
</evidence>
<dbReference type="GO" id="GO:0044715">
    <property type="term" value="F:8-oxo-dGDP phosphatase activity"/>
    <property type="evidence" value="ECO:0007669"/>
    <property type="project" value="TreeGrafter"/>
</dbReference>
<evidence type="ECO:0000256" key="16">
    <source>
        <dbReference type="ARBA" id="ARBA00042798"/>
    </source>
</evidence>
<keyword evidence="8 18" id="KW-0460">Magnesium</keyword>
<evidence type="ECO:0000313" key="21">
    <source>
        <dbReference type="Proteomes" id="UP000030428"/>
    </source>
</evidence>
<dbReference type="GO" id="GO:0009228">
    <property type="term" value="P:thiamine biosynthetic process"/>
    <property type="evidence" value="ECO:0007669"/>
    <property type="project" value="UniProtKB-KW"/>
</dbReference>
<dbReference type="InterPro" id="IPR015797">
    <property type="entry name" value="NUDIX_hydrolase-like_dom_sf"/>
</dbReference>
<feature type="binding site" evidence="17">
    <location>
        <begin position="32"/>
        <end position="35"/>
    </location>
    <ligand>
        <name>8-oxo-dGTP</name>
        <dbReference type="ChEBI" id="CHEBI:77896"/>
    </ligand>
</feature>
<dbReference type="PANTHER" id="PTHR47707">
    <property type="entry name" value="8-OXO-DGTP DIPHOSPHATASE"/>
    <property type="match status" value="1"/>
</dbReference>
<keyword evidence="7" id="KW-0378">Hydrolase</keyword>
<dbReference type="AlphaFoldDB" id="A0A0A6PAA4"/>
<dbReference type="InterPro" id="IPR000086">
    <property type="entry name" value="NUDIX_hydrolase_dom"/>
</dbReference>
<evidence type="ECO:0000256" key="4">
    <source>
        <dbReference type="ARBA" id="ARBA00022705"/>
    </source>
</evidence>
<dbReference type="Gene3D" id="3.90.79.10">
    <property type="entry name" value="Nucleoside Triphosphate Pyrophosphohydrolase"/>
    <property type="match status" value="1"/>
</dbReference>
<evidence type="ECO:0000256" key="17">
    <source>
        <dbReference type="PIRSR" id="PIRSR603561-1"/>
    </source>
</evidence>
<dbReference type="InterPro" id="IPR047127">
    <property type="entry name" value="MutT-like"/>
</dbReference>
<comment type="cofactor">
    <cofactor evidence="1 18">
        <name>Mg(2+)</name>
        <dbReference type="ChEBI" id="CHEBI:18420"/>
    </cofactor>
</comment>
<dbReference type="InterPro" id="IPR020084">
    <property type="entry name" value="NUDIX_hydrolase_CS"/>
</dbReference>
<dbReference type="Gene3D" id="3.20.20.70">
    <property type="entry name" value="Aldolase class I"/>
    <property type="match status" value="1"/>
</dbReference>
<comment type="similarity">
    <text evidence="2">Belongs to the Nudix hydrolase family.</text>
</comment>
<dbReference type="CDD" id="cd03425">
    <property type="entry name" value="NUDIX_MutT_NudA_like"/>
    <property type="match status" value="1"/>
</dbReference>
<evidence type="ECO:0000256" key="3">
    <source>
        <dbReference type="ARBA" id="ARBA00022457"/>
    </source>
</evidence>
<sequence>MTHVVAGVIYNAQGKILLARRLEHTHQGGLWEFPGGKCEQGESVPQALARELQEELGIVVQQARPLIRVAHAYPDKKILLDVWRVEAWLGAPWGREGQTVQWCHAQDLKKFKFPAANVPIIRAVQLPSLYLITPEPISLTDKKFFYRLEACLEGTSSLVQLRAKNLSDRDYCYCAEKALKLCDRYHAQLLLNATPEMALSVGTHGVHLNSKRLLAYTERPLGTNLLIAGSCHTLEEIEQANRINTDFIVLSPVRTTTSHPDAPPLGWHKFYQLTEQAKCPVFALGGMSVADIPKSWAHGAQGIAAIRALWAPRN</sequence>
<dbReference type="FunFam" id="3.90.79.10:FF:000014">
    <property type="entry name" value="8-oxo-dGTP diphosphatase MutT"/>
    <property type="match status" value="1"/>
</dbReference>
<reference evidence="20 21" key="1">
    <citation type="journal article" date="2016" name="Front. Microbiol.">
        <title>Single-Cell (Meta-)Genomics of a Dimorphic Candidatus Thiomargarita nelsonii Reveals Genomic Plasticity.</title>
        <authorList>
            <person name="Flood B.E."/>
            <person name="Fliss P."/>
            <person name="Jones D.S."/>
            <person name="Dick G.J."/>
            <person name="Jain S."/>
            <person name="Kaster A.K."/>
            <person name="Winkel M."/>
            <person name="Mussmann M."/>
            <person name="Bailey J."/>
        </authorList>
    </citation>
    <scope>NUCLEOTIDE SEQUENCE [LARGE SCALE GENOMIC DNA]</scope>
    <source>
        <strain evidence="20">Hydrate Ridge</strain>
    </source>
</reference>
<evidence type="ECO:0000313" key="20">
    <source>
        <dbReference type="EMBL" id="KHD07720.1"/>
    </source>
</evidence>
<feature type="binding site" evidence="17">
    <location>
        <position position="21"/>
    </location>
    <ligand>
        <name>8-oxo-dGTP</name>
        <dbReference type="ChEBI" id="CHEBI:77896"/>
    </ligand>
</feature>
<feature type="domain" description="Nudix hydrolase" evidence="19">
    <location>
        <begin position="1"/>
        <end position="128"/>
    </location>
</feature>
<dbReference type="InterPro" id="IPR020476">
    <property type="entry name" value="Nudix_hydrolase"/>
</dbReference>
<feature type="binding site" evidence="17">
    <location>
        <position position="117"/>
    </location>
    <ligand>
        <name>8-oxo-dGTP</name>
        <dbReference type="ChEBI" id="CHEBI:77896"/>
    </ligand>
</feature>
<dbReference type="NCBIfam" id="TIGR00586">
    <property type="entry name" value="mutt"/>
    <property type="match status" value="1"/>
</dbReference>
<evidence type="ECO:0000256" key="18">
    <source>
        <dbReference type="PIRSR" id="PIRSR603561-2"/>
    </source>
</evidence>
<evidence type="ECO:0000256" key="6">
    <source>
        <dbReference type="ARBA" id="ARBA00022763"/>
    </source>
</evidence>
<organism evidence="20 21">
    <name type="scientific">Candidatus Thiomargarita nelsonii</name>
    <dbReference type="NCBI Taxonomy" id="1003181"/>
    <lineage>
        <taxon>Bacteria</taxon>
        <taxon>Pseudomonadati</taxon>
        <taxon>Pseudomonadota</taxon>
        <taxon>Gammaproteobacteria</taxon>
        <taxon>Thiotrichales</taxon>
        <taxon>Thiotrichaceae</taxon>
        <taxon>Thiomargarita</taxon>
    </lineage>
</organism>
<dbReference type="EMBL" id="JSZA02000028">
    <property type="protein sequence ID" value="KHD07720.1"/>
    <property type="molecule type" value="Genomic_DNA"/>
</dbReference>
<dbReference type="InterPro" id="IPR036206">
    <property type="entry name" value="ThiamineP_synth_sf"/>
</dbReference>
<protein>
    <recommendedName>
        <fullName evidence="13">8-oxo-dGTP diphosphatase</fullName>
        <ecNumber evidence="12">3.6.1.55</ecNumber>
    </recommendedName>
    <alternativeName>
        <fullName evidence="16">7,8-dihydro-8-oxoguanine-triphosphatase</fullName>
    </alternativeName>
    <alternativeName>
        <fullName evidence="15">Mutator protein MutT</fullName>
    </alternativeName>
    <alternativeName>
        <fullName evidence="14">dGTP pyrophosphohydrolase</fullName>
    </alternativeName>
</protein>
<dbReference type="SUPFAM" id="SSF55811">
    <property type="entry name" value="Nudix"/>
    <property type="match status" value="1"/>
</dbReference>